<dbReference type="GO" id="GO:0008270">
    <property type="term" value="F:zinc ion binding"/>
    <property type="evidence" value="ECO:0007669"/>
    <property type="project" value="UniProtKB-KW"/>
</dbReference>
<keyword evidence="4 14" id="KW-0808">Transferase</keyword>
<sequence>MIDNTSIEALKNSIDIVDVVGNYIELKKAGANYKANCPFHGEKTPSFVVSPSKQIYHCFGCGVGGDSVKFVMEIEKLNYPEAIEKLASTYNFSLQYTKGESDYSEIKRVLGSIQKWYVKNLDLNEYAKRYLQDRGISSSSIEAFEIGYVGKSGEVIDFLNRNLLPLPKAQDAGILATGESGEFYARLVERVIFPIYSSNGVIVGFGGRTLSNHPAKYINSPQTKLFNKSRILYGYNRAKDHIYSSKRLIVCEGYLDVIMLHQAGFREAVATLGTALTTEHLPLLRKGDPKIVLAYDGDKAGVAAALKAAQMLSASGFDGGVVLFPNGQDPADMIAHGDVQTVAKLLREPKPLISFVIEALADNHNLSDPREKEVAFGEVRSFLSSLSPIMQDAYIPIAASCLQLSPSLFSKGANLSQVRQDFNQRREDIEQLSIFKTLMEKPSLIDDLLNVVDTSMFVENQEMFEAILRGDETHPLLVGLSIDNTIMAMEEDEFKKSLLWMLTKYYTTHYRSIAKDPNLSYQKKSFLMRKIKMDILPRLKRGELVAYEKLS</sequence>
<keyword evidence="3" id="KW-0639">Primosome</keyword>
<keyword evidence="8" id="KW-0863">Zinc-finger</keyword>
<dbReference type="Gene3D" id="3.90.980.10">
    <property type="entry name" value="DNA primase, catalytic core, N-terminal domain"/>
    <property type="match status" value="1"/>
</dbReference>
<dbReference type="Gene3D" id="1.10.860.10">
    <property type="entry name" value="DNAb Helicase, Chain A"/>
    <property type="match status" value="1"/>
</dbReference>
<dbReference type="SMART" id="SM00493">
    <property type="entry name" value="TOPRIM"/>
    <property type="match status" value="1"/>
</dbReference>
<evidence type="ECO:0000256" key="9">
    <source>
        <dbReference type="ARBA" id="ARBA00022833"/>
    </source>
</evidence>
<keyword evidence="7" id="KW-0479">Metal-binding</keyword>
<evidence type="ECO:0000313" key="14">
    <source>
        <dbReference type="EMBL" id="SFV57514.1"/>
    </source>
</evidence>
<gene>
    <name evidence="14" type="ORF">MNB_SV-6-764</name>
</gene>
<keyword evidence="9" id="KW-0862">Zinc</keyword>
<dbReference type="AlphaFoldDB" id="A0A1W1BVK7"/>
<dbReference type="SUPFAM" id="SSF57783">
    <property type="entry name" value="Zinc beta-ribbon"/>
    <property type="match status" value="1"/>
</dbReference>
<dbReference type="GO" id="GO:0003899">
    <property type="term" value="F:DNA-directed RNA polymerase activity"/>
    <property type="evidence" value="ECO:0007669"/>
    <property type="project" value="InterPro"/>
</dbReference>
<dbReference type="InterPro" id="IPR034151">
    <property type="entry name" value="TOPRIM_DnaG_bac"/>
</dbReference>
<dbReference type="PIRSF" id="PIRSF002811">
    <property type="entry name" value="DnaG"/>
    <property type="match status" value="1"/>
</dbReference>
<evidence type="ECO:0000256" key="1">
    <source>
        <dbReference type="ARBA" id="ARBA00001947"/>
    </source>
</evidence>
<dbReference type="InterPro" id="IPR036977">
    <property type="entry name" value="DNA_primase_Znf_CHC2"/>
</dbReference>
<dbReference type="InterPro" id="IPR016136">
    <property type="entry name" value="DNA_helicase_N/primase_C"/>
</dbReference>
<dbReference type="InterPro" id="IPR031988">
    <property type="entry name" value="DnaG_HBD"/>
</dbReference>
<dbReference type="EMBL" id="FPHC01000043">
    <property type="protein sequence ID" value="SFV57514.1"/>
    <property type="molecule type" value="Genomic_DNA"/>
</dbReference>
<dbReference type="GO" id="GO:0000428">
    <property type="term" value="C:DNA-directed RNA polymerase complex"/>
    <property type="evidence" value="ECO:0007669"/>
    <property type="project" value="UniProtKB-KW"/>
</dbReference>
<dbReference type="PANTHER" id="PTHR30313:SF2">
    <property type="entry name" value="DNA PRIMASE"/>
    <property type="match status" value="1"/>
</dbReference>
<evidence type="ECO:0000256" key="2">
    <source>
        <dbReference type="ARBA" id="ARBA00022478"/>
    </source>
</evidence>
<dbReference type="InterPro" id="IPR013264">
    <property type="entry name" value="DNAG_N"/>
</dbReference>
<evidence type="ECO:0000259" key="13">
    <source>
        <dbReference type="PROSITE" id="PS50880"/>
    </source>
</evidence>
<dbReference type="SUPFAM" id="SSF56731">
    <property type="entry name" value="DNA primase core"/>
    <property type="match status" value="1"/>
</dbReference>
<dbReference type="InterPro" id="IPR030846">
    <property type="entry name" value="DnaG_bac"/>
</dbReference>
<organism evidence="14">
    <name type="scientific">hydrothermal vent metagenome</name>
    <dbReference type="NCBI Taxonomy" id="652676"/>
    <lineage>
        <taxon>unclassified sequences</taxon>
        <taxon>metagenomes</taxon>
        <taxon>ecological metagenomes</taxon>
    </lineage>
</organism>
<feature type="domain" description="Toprim" evidence="13">
    <location>
        <begin position="246"/>
        <end position="327"/>
    </location>
</feature>
<dbReference type="GO" id="GO:1990077">
    <property type="term" value="C:primosome complex"/>
    <property type="evidence" value="ECO:0007669"/>
    <property type="project" value="UniProtKB-KW"/>
</dbReference>
<dbReference type="InterPro" id="IPR050219">
    <property type="entry name" value="DnaG_primase"/>
</dbReference>
<dbReference type="Pfam" id="PF16730">
    <property type="entry name" value="DnaGprimase_HBD"/>
    <property type="match status" value="1"/>
</dbReference>
<keyword evidence="2" id="KW-0240">DNA-directed RNA polymerase</keyword>
<dbReference type="InterPro" id="IPR037068">
    <property type="entry name" value="DNA_primase_core_N_sf"/>
</dbReference>
<dbReference type="Pfam" id="PF08275">
    <property type="entry name" value="DNAG_N"/>
    <property type="match status" value="1"/>
</dbReference>
<dbReference type="NCBIfam" id="TIGR01391">
    <property type="entry name" value="dnaG"/>
    <property type="match status" value="1"/>
</dbReference>
<dbReference type="PANTHER" id="PTHR30313">
    <property type="entry name" value="DNA PRIMASE"/>
    <property type="match status" value="1"/>
</dbReference>
<evidence type="ECO:0000256" key="3">
    <source>
        <dbReference type="ARBA" id="ARBA00022515"/>
    </source>
</evidence>
<dbReference type="FunFam" id="3.90.580.10:FF:000001">
    <property type="entry name" value="DNA primase"/>
    <property type="match status" value="1"/>
</dbReference>
<name>A0A1W1BVK7_9ZZZZ</name>
<comment type="cofactor">
    <cofactor evidence="1">
        <name>Zn(2+)</name>
        <dbReference type="ChEBI" id="CHEBI:29105"/>
    </cofactor>
</comment>
<dbReference type="Gene3D" id="3.40.1360.10">
    <property type="match status" value="1"/>
</dbReference>
<dbReference type="Pfam" id="PF13155">
    <property type="entry name" value="Toprim_2"/>
    <property type="match status" value="1"/>
</dbReference>
<evidence type="ECO:0000256" key="10">
    <source>
        <dbReference type="ARBA" id="ARBA00022842"/>
    </source>
</evidence>
<evidence type="ECO:0000256" key="4">
    <source>
        <dbReference type="ARBA" id="ARBA00022679"/>
    </source>
</evidence>
<dbReference type="SMART" id="SM00400">
    <property type="entry name" value="ZnF_CHCC"/>
    <property type="match status" value="1"/>
</dbReference>
<dbReference type="InterPro" id="IPR006295">
    <property type="entry name" value="DNA_primase_DnaG"/>
</dbReference>
<dbReference type="InterPro" id="IPR002694">
    <property type="entry name" value="Znf_CHC2"/>
</dbReference>
<reference evidence="14" key="1">
    <citation type="submission" date="2016-10" db="EMBL/GenBank/DDBJ databases">
        <authorList>
            <person name="de Groot N.N."/>
        </authorList>
    </citation>
    <scope>NUCLEOTIDE SEQUENCE</scope>
</reference>
<dbReference type="GO" id="GO:0006269">
    <property type="term" value="P:DNA replication, synthesis of primer"/>
    <property type="evidence" value="ECO:0007669"/>
    <property type="project" value="UniProtKB-KW"/>
</dbReference>
<keyword evidence="12" id="KW-0804">Transcription</keyword>
<dbReference type="GO" id="GO:0003677">
    <property type="term" value="F:DNA binding"/>
    <property type="evidence" value="ECO:0007669"/>
    <property type="project" value="UniProtKB-KW"/>
</dbReference>
<dbReference type="EC" id="2.7.7.-" evidence="14"/>
<dbReference type="InterPro" id="IPR006171">
    <property type="entry name" value="TOPRIM_dom"/>
</dbReference>
<keyword evidence="11" id="KW-0238">DNA-binding</keyword>
<dbReference type="HAMAP" id="MF_00974">
    <property type="entry name" value="DNA_primase_DnaG"/>
    <property type="match status" value="1"/>
</dbReference>
<evidence type="ECO:0000256" key="5">
    <source>
        <dbReference type="ARBA" id="ARBA00022695"/>
    </source>
</evidence>
<keyword evidence="10" id="KW-0460">Magnesium</keyword>
<evidence type="ECO:0000256" key="11">
    <source>
        <dbReference type="ARBA" id="ARBA00023125"/>
    </source>
</evidence>
<dbReference type="GO" id="GO:0005737">
    <property type="term" value="C:cytoplasm"/>
    <property type="evidence" value="ECO:0007669"/>
    <property type="project" value="TreeGrafter"/>
</dbReference>
<accession>A0A1W1BVK7</accession>
<keyword evidence="5 14" id="KW-0548">Nucleotidyltransferase</keyword>
<protein>
    <submittedName>
        <fullName evidence="14">DNA primase</fullName>
        <ecNumber evidence="14">2.7.7.-</ecNumber>
    </submittedName>
</protein>
<evidence type="ECO:0000256" key="8">
    <source>
        <dbReference type="ARBA" id="ARBA00022771"/>
    </source>
</evidence>
<dbReference type="Gene3D" id="3.90.580.10">
    <property type="entry name" value="Zinc finger, CHC2-type domain"/>
    <property type="match status" value="1"/>
</dbReference>
<proteinExistence type="inferred from homology"/>
<dbReference type="Pfam" id="PF01807">
    <property type="entry name" value="Zn_ribbon_DnaG"/>
    <property type="match status" value="1"/>
</dbReference>
<evidence type="ECO:0000256" key="6">
    <source>
        <dbReference type="ARBA" id="ARBA00022705"/>
    </source>
</evidence>
<dbReference type="PROSITE" id="PS50880">
    <property type="entry name" value="TOPRIM"/>
    <property type="match status" value="1"/>
</dbReference>
<evidence type="ECO:0000256" key="12">
    <source>
        <dbReference type="ARBA" id="ARBA00023163"/>
    </source>
</evidence>
<keyword evidence="6" id="KW-0235">DNA replication</keyword>
<dbReference type="CDD" id="cd03364">
    <property type="entry name" value="TOPRIM_DnaG_primases"/>
    <property type="match status" value="1"/>
</dbReference>
<evidence type="ECO:0000256" key="7">
    <source>
        <dbReference type="ARBA" id="ARBA00022723"/>
    </source>
</evidence>